<proteinExistence type="predicted"/>
<accession>A0ABU7L386</accession>
<dbReference type="Pfam" id="PF19193">
    <property type="entry name" value="Tectonin"/>
    <property type="match status" value="1"/>
</dbReference>
<reference evidence="1 2" key="1">
    <citation type="submission" date="2023-07" db="EMBL/GenBank/DDBJ databases">
        <authorList>
            <person name="Girao M."/>
            <person name="Carvalho M.F."/>
        </authorList>
    </citation>
    <scope>NUCLEOTIDE SEQUENCE [LARGE SCALE GENOMIC DNA]</scope>
    <source>
        <strain evidence="1 2">66/93</strain>
    </source>
</reference>
<evidence type="ECO:0000313" key="1">
    <source>
        <dbReference type="EMBL" id="MEE2055807.1"/>
    </source>
</evidence>
<organism evidence="1 2">
    <name type="scientific">Nocardiopsis tropica</name>
    <dbReference type="NCBI Taxonomy" id="109330"/>
    <lineage>
        <taxon>Bacteria</taxon>
        <taxon>Bacillati</taxon>
        <taxon>Actinomycetota</taxon>
        <taxon>Actinomycetes</taxon>
        <taxon>Streptosporangiales</taxon>
        <taxon>Nocardiopsidaceae</taxon>
        <taxon>Nocardiopsis</taxon>
    </lineage>
</organism>
<evidence type="ECO:0000313" key="2">
    <source>
        <dbReference type="Proteomes" id="UP001348641"/>
    </source>
</evidence>
<dbReference type="InterPro" id="IPR006624">
    <property type="entry name" value="Beta-propeller_rpt_TECPR"/>
</dbReference>
<dbReference type="EMBL" id="JAUUCC010000230">
    <property type="protein sequence ID" value="MEE2055807.1"/>
    <property type="molecule type" value="Genomic_DNA"/>
</dbReference>
<sequence>MSSMAHWKNIPGNLTKISVGSRSNVWGVNSAGGIYRFTNDDANPWVNVPGGLKEISAAADGTVWGVNSAGAIYRYTGDQP</sequence>
<name>A0ABU7L386_9ACTN</name>
<comment type="caution">
    <text evidence="1">The sequence shown here is derived from an EMBL/GenBank/DDBJ whole genome shotgun (WGS) entry which is preliminary data.</text>
</comment>
<protein>
    <submittedName>
        <fullName evidence="1">Uncharacterized protein</fullName>
    </submittedName>
</protein>
<dbReference type="Proteomes" id="UP001348641">
    <property type="component" value="Unassembled WGS sequence"/>
</dbReference>
<gene>
    <name evidence="1" type="ORF">Q8A49_35435</name>
</gene>
<dbReference type="SMART" id="SM00706">
    <property type="entry name" value="TECPR"/>
    <property type="match status" value="2"/>
</dbReference>